<keyword evidence="14 18" id="KW-0961">Cell wall biogenesis/degradation</keyword>
<feature type="binding site" evidence="18">
    <location>
        <begin position="65"/>
        <end position="66"/>
    </location>
    <ligand>
        <name>UDP-N-acetyl-alpha-D-glucosamine</name>
        <dbReference type="ChEBI" id="CHEBI:57705"/>
    </ligand>
</feature>
<dbReference type="GO" id="GO:0003977">
    <property type="term" value="F:UDP-N-acetylglucosamine diphosphorylase activity"/>
    <property type="evidence" value="ECO:0007669"/>
    <property type="project" value="UniProtKB-UniRule"/>
</dbReference>
<dbReference type="CDD" id="cd02540">
    <property type="entry name" value="GT2_GlmU_N_bac"/>
    <property type="match status" value="1"/>
</dbReference>
<keyword evidence="9 18" id="KW-0460">Magnesium</keyword>
<evidence type="ECO:0000256" key="13">
    <source>
        <dbReference type="ARBA" id="ARBA00023315"/>
    </source>
</evidence>
<sequence>MRSAKAKVLHEVAGLPLVAHAVSAARHAQSDSVCVVVGRDAEPVRRLVTRLDPSIRCYVQVERLGTAHAVLSARDAIADGWDDILVLFGDTPLVSSTTLARARQALADGASVCVVGFRTPRPTGYGRLIMSGDELLAIREEKDASDTERAIQLCNAGVMAIAGPQALELLDAVDAQNAKGEFYLTDVVAIAKARGLSVKVTESPFEDVLGVNTRAELATVEAIWQDRKRRELMLAGVTLVAPQTVFLSHDTLIEPDVVVEPNVVFGPGARVASGAVIHAFSHIEGTAIEAGASIGPFARLRPGTSVGQDAKVGNFVETKSVEIGRGAKVSHLTYLGDASIGADTNIGAGTITCNYDGFNKYRTVVGSGAFIGSNASLVAPVRIGNGAYVASGSVVTEDVPDDALALGRARQVTKEGRGRLINERNAARKASKT</sequence>
<evidence type="ECO:0000256" key="9">
    <source>
        <dbReference type="ARBA" id="ARBA00022842"/>
    </source>
</evidence>
<keyword evidence="10 18" id="KW-0133">Cell shape</keyword>
<feature type="binding site" evidence="18">
    <location>
        <position position="212"/>
    </location>
    <ligand>
        <name>Mg(2+)</name>
        <dbReference type="ChEBI" id="CHEBI:18420"/>
    </ligand>
</feature>
<keyword evidence="12 18" id="KW-0511">Multifunctional enzyme</keyword>
<feature type="binding site" evidence="18">
    <location>
        <position position="212"/>
    </location>
    <ligand>
        <name>UDP-N-acetyl-alpha-D-glucosamine</name>
        <dbReference type="ChEBI" id="CHEBI:57705"/>
    </ligand>
</feature>
<feature type="binding site" evidence="18">
    <location>
        <position position="7"/>
    </location>
    <ligand>
        <name>UDP-N-acetyl-alpha-D-glucosamine</name>
        <dbReference type="ChEBI" id="CHEBI:57705"/>
    </ligand>
</feature>
<dbReference type="GO" id="GO:0008360">
    <property type="term" value="P:regulation of cell shape"/>
    <property type="evidence" value="ECO:0007669"/>
    <property type="project" value="UniProtKB-KW"/>
</dbReference>
<feature type="binding site" evidence="18">
    <location>
        <position position="155"/>
    </location>
    <ligand>
        <name>UDP-N-acetyl-alpha-D-glucosamine</name>
        <dbReference type="ChEBI" id="CHEBI:57705"/>
    </ligand>
</feature>
<dbReference type="NCBIfam" id="NF010933">
    <property type="entry name" value="PRK14353.1"/>
    <property type="match status" value="1"/>
</dbReference>
<dbReference type="Proteomes" id="UP000198793">
    <property type="component" value="Unassembled WGS sequence"/>
</dbReference>
<dbReference type="HAMAP" id="MF_01631">
    <property type="entry name" value="GlmU"/>
    <property type="match status" value="1"/>
</dbReference>
<dbReference type="InterPro" id="IPR001451">
    <property type="entry name" value="Hexapep"/>
</dbReference>
<dbReference type="GO" id="GO:0006048">
    <property type="term" value="P:UDP-N-acetylglucosamine biosynthetic process"/>
    <property type="evidence" value="ECO:0007669"/>
    <property type="project" value="UniProtKB-UniPathway"/>
</dbReference>
<organism evidence="20 21">
    <name type="scientific">Aureimonas jatrophae</name>
    <dbReference type="NCBI Taxonomy" id="1166073"/>
    <lineage>
        <taxon>Bacteria</taxon>
        <taxon>Pseudomonadati</taxon>
        <taxon>Pseudomonadota</taxon>
        <taxon>Alphaproteobacteria</taxon>
        <taxon>Hyphomicrobiales</taxon>
        <taxon>Aurantimonadaceae</taxon>
        <taxon>Aureimonas</taxon>
    </lineage>
</organism>
<evidence type="ECO:0000256" key="14">
    <source>
        <dbReference type="ARBA" id="ARBA00023316"/>
    </source>
</evidence>
<dbReference type="AlphaFoldDB" id="A0A1H0NE06"/>
<dbReference type="EMBL" id="FNIT01000020">
    <property type="protein sequence ID" value="SDO90962.1"/>
    <property type="molecule type" value="Genomic_DNA"/>
</dbReference>
<dbReference type="GO" id="GO:0009252">
    <property type="term" value="P:peptidoglycan biosynthetic process"/>
    <property type="evidence" value="ECO:0007669"/>
    <property type="project" value="UniProtKB-UniRule"/>
</dbReference>
<keyword evidence="7 18" id="KW-0479">Metal-binding</keyword>
<feature type="binding site" evidence="18">
    <location>
        <position position="319"/>
    </location>
    <ligand>
        <name>UDP-N-acetyl-alpha-D-glucosamine</name>
        <dbReference type="ChEBI" id="CHEBI:57705"/>
    </ligand>
</feature>
<dbReference type="SUPFAM" id="SSF53448">
    <property type="entry name" value="Nucleotide-diphospho-sugar transferases"/>
    <property type="match status" value="1"/>
</dbReference>
<comment type="caution">
    <text evidence="18">Lacks conserved residue(s) required for the propagation of feature annotation.</text>
</comment>
<dbReference type="UniPathway" id="UPA00973"/>
<feature type="domain" description="MobA-like NTP transferase" evidence="19">
    <location>
        <begin position="5"/>
        <end position="129"/>
    </location>
</feature>
<dbReference type="InterPro" id="IPR025877">
    <property type="entry name" value="MobA-like_NTP_Trfase"/>
</dbReference>
<evidence type="ECO:0000256" key="3">
    <source>
        <dbReference type="ARBA" id="ARBA00007947"/>
    </source>
</evidence>
<comment type="catalytic activity">
    <reaction evidence="16 18">
        <text>N-acetyl-alpha-D-glucosamine 1-phosphate + UTP + H(+) = UDP-N-acetyl-alpha-D-glucosamine + diphosphate</text>
        <dbReference type="Rhea" id="RHEA:13509"/>
        <dbReference type="ChEBI" id="CHEBI:15378"/>
        <dbReference type="ChEBI" id="CHEBI:33019"/>
        <dbReference type="ChEBI" id="CHEBI:46398"/>
        <dbReference type="ChEBI" id="CHEBI:57705"/>
        <dbReference type="ChEBI" id="CHEBI:57776"/>
        <dbReference type="EC" id="2.7.7.23"/>
    </reaction>
</comment>
<dbReference type="GO" id="GO:0009245">
    <property type="term" value="P:lipid A biosynthetic process"/>
    <property type="evidence" value="ECO:0007669"/>
    <property type="project" value="UniProtKB-UniRule"/>
</dbReference>
<feature type="binding site" evidence="18">
    <location>
        <position position="301"/>
    </location>
    <ligand>
        <name>UDP-N-acetyl-alpha-D-glucosamine</name>
        <dbReference type="ChEBI" id="CHEBI:57705"/>
    </ligand>
</feature>
<keyword evidence="8 18" id="KW-0677">Repeat</keyword>
<protein>
    <recommendedName>
        <fullName evidence="18">Bifunctional protein GlmU</fullName>
    </recommendedName>
    <domain>
        <recommendedName>
            <fullName evidence="18">UDP-N-acetylglucosamine pyrophosphorylase</fullName>
            <ecNumber evidence="18">2.7.7.23</ecNumber>
        </recommendedName>
        <alternativeName>
            <fullName evidence="18">N-acetylglucosamine-1-phosphate uridyltransferase</fullName>
        </alternativeName>
    </domain>
    <domain>
        <recommendedName>
            <fullName evidence="18">Glucosamine-1-phosphate N-acetyltransferase</fullName>
            <ecNumber evidence="18">2.3.1.157</ecNumber>
        </recommendedName>
    </domain>
</protein>
<evidence type="ECO:0000256" key="10">
    <source>
        <dbReference type="ARBA" id="ARBA00022960"/>
    </source>
</evidence>
<name>A0A1H0NE06_9HYPH</name>
<dbReference type="EC" id="2.3.1.157" evidence="18"/>
<keyword evidence="21" id="KW-1185">Reference proteome</keyword>
<comment type="pathway">
    <text evidence="18">Bacterial outer membrane biogenesis; LPS lipid A biosynthesis.</text>
</comment>
<comment type="similarity">
    <text evidence="2 18">In the C-terminal section; belongs to the transferase hexapeptide repeat family.</text>
</comment>
<comment type="function">
    <text evidence="17 18">Catalyzes the last two sequential reactions in the de novo biosynthetic pathway for UDP-N-acetylglucosamine (UDP-GlcNAc). The C-terminal domain catalyzes the transfer of acetyl group from acetyl coenzyme A to glucosamine-1-phosphate (GlcN-1-P) to produce N-acetylglucosamine-1-phosphate (GlcNAc-1-P), which is converted into UDP-GlcNAc by the transfer of uridine 5-monophosphate (from uridine 5-triphosphate), a reaction catalyzed by the N-terminal domain.</text>
</comment>
<feature type="binding site" evidence="18">
    <location>
        <position position="126"/>
    </location>
    <ligand>
        <name>UDP-N-acetyl-alpha-D-glucosamine</name>
        <dbReference type="ChEBI" id="CHEBI:57705"/>
    </ligand>
</feature>
<dbReference type="GO" id="GO:0019134">
    <property type="term" value="F:glucosamine-1-phosphate N-acetyltransferase activity"/>
    <property type="evidence" value="ECO:0007669"/>
    <property type="project" value="UniProtKB-UniRule"/>
</dbReference>
<dbReference type="InterPro" id="IPR011004">
    <property type="entry name" value="Trimer_LpxA-like_sf"/>
</dbReference>
<evidence type="ECO:0000313" key="20">
    <source>
        <dbReference type="EMBL" id="SDO90962.1"/>
    </source>
</evidence>
<dbReference type="Pfam" id="PF00132">
    <property type="entry name" value="Hexapep"/>
    <property type="match status" value="1"/>
</dbReference>
<evidence type="ECO:0000256" key="16">
    <source>
        <dbReference type="ARBA" id="ARBA00048493"/>
    </source>
</evidence>
<feature type="binding site" evidence="18">
    <location>
        <position position="345"/>
    </location>
    <ligand>
        <name>UDP-N-acetyl-alpha-D-glucosamine</name>
        <dbReference type="ChEBI" id="CHEBI:57705"/>
    </ligand>
</feature>
<keyword evidence="4 18" id="KW-0963">Cytoplasm</keyword>
<evidence type="ECO:0000256" key="18">
    <source>
        <dbReference type="HAMAP-Rule" id="MF_01631"/>
    </source>
</evidence>
<feature type="region of interest" description="Pyrophosphorylase" evidence="18">
    <location>
        <begin position="1"/>
        <end position="214"/>
    </location>
</feature>
<feature type="binding site" evidence="18">
    <location>
        <position position="348"/>
    </location>
    <ligand>
        <name>acetyl-CoA</name>
        <dbReference type="ChEBI" id="CHEBI:57288"/>
    </ligand>
</feature>
<dbReference type="GO" id="GO:0071555">
    <property type="term" value="P:cell wall organization"/>
    <property type="evidence" value="ECO:0007669"/>
    <property type="project" value="UniProtKB-KW"/>
</dbReference>
<feature type="region of interest" description="N-acetyltransferase" evidence="18">
    <location>
        <begin position="236"/>
        <end position="433"/>
    </location>
</feature>
<dbReference type="GO" id="GO:0000902">
    <property type="term" value="P:cell morphogenesis"/>
    <property type="evidence" value="ECO:0007669"/>
    <property type="project" value="UniProtKB-UniRule"/>
</dbReference>
<feature type="binding site" evidence="18">
    <location>
        <position position="60"/>
    </location>
    <ligand>
        <name>UDP-N-acetyl-alpha-D-glucosamine</name>
        <dbReference type="ChEBI" id="CHEBI:57705"/>
    </ligand>
</feature>
<comment type="subcellular location">
    <subcellularLocation>
        <location evidence="1 18">Cytoplasm</location>
    </subcellularLocation>
</comment>
<dbReference type="PANTHER" id="PTHR43584">
    <property type="entry name" value="NUCLEOTIDYL TRANSFERASE"/>
    <property type="match status" value="1"/>
</dbReference>
<keyword evidence="13 18" id="KW-0012">Acyltransferase</keyword>
<dbReference type="NCBIfam" id="TIGR01173">
    <property type="entry name" value="glmU"/>
    <property type="match status" value="1"/>
</dbReference>
<comment type="pathway">
    <text evidence="18">Nucleotide-sugar biosynthesis; UDP-N-acetyl-alpha-D-glucosamine biosynthesis; UDP-N-acetyl-alpha-D-glucosamine from N-acetyl-alpha-D-glucosamine 1-phosphate: step 1/1.</text>
</comment>
<keyword evidence="6 18" id="KW-0548">Nucleotidyltransferase</keyword>
<dbReference type="PANTHER" id="PTHR43584:SF3">
    <property type="entry name" value="BIFUNCTIONAL PROTEIN GLMU"/>
    <property type="match status" value="1"/>
</dbReference>
<feature type="region of interest" description="Linker" evidence="18">
    <location>
        <begin position="215"/>
        <end position="235"/>
    </location>
</feature>
<comment type="similarity">
    <text evidence="3 18">In the N-terminal section; belongs to the N-acetylglucosamine-1-phosphate uridyltransferase family.</text>
</comment>
<reference evidence="20 21" key="1">
    <citation type="submission" date="2016-10" db="EMBL/GenBank/DDBJ databases">
        <authorList>
            <person name="de Groot N.N."/>
        </authorList>
    </citation>
    <scope>NUCLEOTIDE SEQUENCE [LARGE SCALE GENOMIC DNA]</scope>
    <source>
        <strain evidence="21">L7-484,KACC 16230,DSM 25025</strain>
    </source>
</reference>
<evidence type="ECO:0000259" key="19">
    <source>
        <dbReference type="Pfam" id="PF12804"/>
    </source>
</evidence>
<dbReference type="SUPFAM" id="SSF51161">
    <property type="entry name" value="Trimeric LpxA-like enzymes"/>
    <property type="match status" value="1"/>
</dbReference>
<gene>
    <name evidence="18" type="primary">glmU</name>
    <name evidence="20" type="ORF">SAMN05192530_1203</name>
</gene>
<proteinExistence type="inferred from homology"/>
<dbReference type="InterPro" id="IPR038009">
    <property type="entry name" value="GlmU_C_LbH"/>
</dbReference>
<dbReference type="InterPro" id="IPR029044">
    <property type="entry name" value="Nucleotide-diphossugar_trans"/>
</dbReference>
<dbReference type="UniPathway" id="UPA00113">
    <property type="reaction ID" value="UER00532"/>
</dbReference>
<feature type="binding site" evidence="18">
    <location>
        <position position="391"/>
    </location>
    <ligand>
        <name>acetyl-CoA</name>
        <dbReference type="ChEBI" id="CHEBI:57288"/>
    </ligand>
</feature>
<evidence type="ECO:0000313" key="21">
    <source>
        <dbReference type="Proteomes" id="UP000198793"/>
    </source>
</evidence>
<evidence type="ECO:0000256" key="8">
    <source>
        <dbReference type="ARBA" id="ARBA00022737"/>
    </source>
</evidence>
<comment type="subunit">
    <text evidence="18">Homotrimer.</text>
</comment>
<evidence type="ECO:0000256" key="5">
    <source>
        <dbReference type="ARBA" id="ARBA00022679"/>
    </source>
</evidence>
<dbReference type="Pfam" id="PF12804">
    <property type="entry name" value="NTP_transf_3"/>
    <property type="match status" value="1"/>
</dbReference>
<dbReference type="EC" id="2.7.7.23" evidence="18"/>
<feature type="binding site" evidence="18">
    <location>
        <position position="140"/>
    </location>
    <ligand>
        <name>UDP-N-acetyl-alpha-D-glucosamine</name>
        <dbReference type="ChEBI" id="CHEBI:57705"/>
    </ligand>
</feature>
<keyword evidence="11 18" id="KW-0573">Peptidoglycan synthesis</keyword>
<dbReference type="GO" id="GO:0016020">
    <property type="term" value="C:membrane"/>
    <property type="evidence" value="ECO:0007669"/>
    <property type="project" value="GOC"/>
</dbReference>
<feature type="binding site" evidence="18">
    <location>
        <position position="90"/>
    </location>
    <ligand>
        <name>Mg(2+)</name>
        <dbReference type="ChEBI" id="CHEBI:18420"/>
    </ligand>
</feature>
<comment type="pathway">
    <text evidence="18">Nucleotide-sugar biosynthesis; UDP-N-acetyl-alpha-D-glucosamine biosynthesis; N-acetyl-alpha-D-glucosamine 1-phosphate from alpha-D-glucosamine 6-phosphate (route II): step 2/2.</text>
</comment>
<feature type="active site" description="Proton acceptor" evidence="18">
    <location>
        <position position="331"/>
    </location>
</feature>
<feature type="binding site" evidence="18">
    <location>
        <begin position="354"/>
        <end position="355"/>
    </location>
    <ligand>
        <name>acetyl-CoA</name>
        <dbReference type="ChEBI" id="CHEBI:57288"/>
    </ligand>
</feature>
<dbReference type="Gene3D" id="3.90.550.10">
    <property type="entry name" value="Spore Coat Polysaccharide Biosynthesis Protein SpsA, Chain A"/>
    <property type="match status" value="1"/>
</dbReference>
<keyword evidence="5 18" id="KW-0808">Transferase</keyword>
<dbReference type="STRING" id="1166073.SAMN05192530_1203"/>
<feature type="binding site" evidence="18">
    <location>
        <position position="373"/>
    </location>
    <ligand>
        <name>acetyl-CoA</name>
        <dbReference type="ChEBI" id="CHEBI:57288"/>
    </ligand>
</feature>
<dbReference type="InterPro" id="IPR018357">
    <property type="entry name" value="Hexapep_transf_CS"/>
</dbReference>
<dbReference type="GO" id="GO:0000287">
    <property type="term" value="F:magnesium ion binding"/>
    <property type="evidence" value="ECO:0007669"/>
    <property type="project" value="UniProtKB-UniRule"/>
</dbReference>
<dbReference type="PROSITE" id="PS00101">
    <property type="entry name" value="HEXAPEP_TRANSFERASES"/>
    <property type="match status" value="1"/>
</dbReference>
<accession>A0A1H0NE06</accession>
<comment type="catalytic activity">
    <reaction evidence="15 18">
        <text>alpha-D-glucosamine 1-phosphate + acetyl-CoA = N-acetyl-alpha-D-glucosamine 1-phosphate + CoA + H(+)</text>
        <dbReference type="Rhea" id="RHEA:13725"/>
        <dbReference type="ChEBI" id="CHEBI:15378"/>
        <dbReference type="ChEBI" id="CHEBI:57287"/>
        <dbReference type="ChEBI" id="CHEBI:57288"/>
        <dbReference type="ChEBI" id="CHEBI:57776"/>
        <dbReference type="ChEBI" id="CHEBI:58516"/>
        <dbReference type="EC" id="2.3.1.157"/>
    </reaction>
</comment>
<dbReference type="GO" id="GO:0005737">
    <property type="term" value="C:cytoplasm"/>
    <property type="evidence" value="ECO:0007669"/>
    <property type="project" value="UniProtKB-SubCell"/>
</dbReference>
<feature type="binding site" evidence="18">
    <location>
        <position position="408"/>
    </location>
    <ligand>
        <name>acetyl-CoA</name>
        <dbReference type="ChEBI" id="CHEBI:57288"/>
    </ligand>
</feature>
<comment type="cofactor">
    <cofactor evidence="18">
        <name>Mg(2+)</name>
        <dbReference type="ChEBI" id="CHEBI:18420"/>
    </cofactor>
    <text evidence="18">Binds 1 Mg(2+) ion per subunit.</text>
</comment>
<evidence type="ECO:0000256" key="4">
    <source>
        <dbReference type="ARBA" id="ARBA00022490"/>
    </source>
</evidence>
<dbReference type="InterPro" id="IPR005882">
    <property type="entry name" value="Bifunctional_GlmU"/>
</dbReference>
<evidence type="ECO:0000256" key="11">
    <source>
        <dbReference type="ARBA" id="ARBA00022984"/>
    </source>
</evidence>
<evidence type="ECO:0000256" key="17">
    <source>
        <dbReference type="ARBA" id="ARBA00049628"/>
    </source>
</evidence>
<dbReference type="CDD" id="cd03353">
    <property type="entry name" value="LbH_GlmU_C"/>
    <property type="match status" value="1"/>
</dbReference>
<evidence type="ECO:0000256" key="12">
    <source>
        <dbReference type="ARBA" id="ARBA00023268"/>
    </source>
</evidence>
<evidence type="ECO:0000256" key="6">
    <source>
        <dbReference type="ARBA" id="ARBA00022695"/>
    </source>
</evidence>
<evidence type="ECO:0000256" key="15">
    <source>
        <dbReference type="ARBA" id="ARBA00048247"/>
    </source>
</evidence>
<evidence type="ECO:0000256" key="7">
    <source>
        <dbReference type="ARBA" id="ARBA00022723"/>
    </source>
</evidence>
<dbReference type="InterPro" id="IPR050065">
    <property type="entry name" value="GlmU-like"/>
</dbReference>
<evidence type="ECO:0000256" key="1">
    <source>
        <dbReference type="ARBA" id="ARBA00004496"/>
    </source>
</evidence>
<evidence type="ECO:0000256" key="2">
    <source>
        <dbReference type="ARBA" id="ARBA00007707"/>
    </source>
</evidence>
<dbReference type="Gene3D" id="2.160.10.10">
    <property type="entry name" value="Hexapeptide repeat proteins"/>
    <property type="match status" value="1"/>
</dbReference>
<feature type="binding site" evidence="18">
    <location>
        <position position="334"/>
    </location>
    <ligand>
        <name>UDP-N-acetyl-alpha-D-glucosamine</name>
        <dbReference type="ChEBI" id="CHEBI:57705"/>
    </ligand>
</feature>